<evidence type="ECO:0000313" key="3">
    <source>
        <dbReference type="Proteomes" id="UP001063166"/>
    </source>
</evidence>
<reference evidence="2" key="1">
    <citation type="submission" date="2022-07" db="EMBL/GenBank/DDBJ databases">
        <title>The genome of Lyophyllum shimeji provides insight into the initial evolution of ectomycorrhizal fungal genome.</title>
        <authorList>
            <person name="Kobayashi Y."/>
            <person name="Shibata T."/>
            <person name="Hirakawa H."/>
            <person name="Shigenobu S."/>
            <person name="Nishiyama T."/>
            <person name="Yamada A."/>
            <person name="Hasebe M."/>
            <person name="Kawaguchi M."/>
        </authorList>
    </citation>
    <scope>NUCLEOTIDE SEQUENCE</scope>
    <source>
        <strain evidence="2">AT787</strain>
    </source>
</reference>
<feature type="compositionally biased region" description="Pro residues" evidence="1">
    <location>
        <begin position="450"/>
        <end position="463"/>
    </location>
</feature>
<gene>
    <name evidence="2" type="ORF">LshimejAT787_1601270</name>
</gene>
<feature type="region of interest" description="Disordered" evidence="1">
    <location>
        <begin position="448"/>
        <end position="480"/>
    </location>
</feature>
<name>A0A9P3PWD1_LYOSH</name>
<proteinExistence type="predicted"/>
<accession>A0A9P3PWD1</accession>
<evidence type="ECO:0000256" key="1">
    <source>
        <dbReference type="SAM" id="MobiDB-lite"/>
    </source>
</evidence>
<evidence type="ECO:0000313" key="2">
    <source>
        <dbReference type="EMBL" id="GLB44197.1"/>
    </source>
</evidence>
<dbReference type="GO" id="GO:0005739">
    <property type="term" value="C:mitochondrion"/>
    <property type="evidence" value="ECO:0007669"/>
    <property type="project" value="TreeGrafter"/>
</dbReference>
<dbReference type="GO" id="GO:0003729">
    <property type="term" value="F:mRNA binding"/>
    <property type="evidence" value="ECO:0007669"/>
    <property type="project" value="TreeGrafter"/>
</dbReference>
<comment type="caution">
    <text evidence="2">The sequence shown here is derived from an EMBL/GenBank/DDBJ whole genome shotgun (WGS) entry which is preliminary data.</text>
</comment>
<dbReference type="Gene3D" id="1.25.40.10">
    <property type="entry name" value="Tetratricopeptide repeat domain"/>
    <property type="match status" value="2"/>
</dbReference>
<dbReference type="OrthoDB" id="185373at2759"/>
<dbReference type="Proteomes" id="UP001063166">
    <property type="component" value="Unassembled WGS sequence"/>
</dbReference>
<dbReference type="EMBL" id="BRPK01000016">
    <property type="protein sequence ID" value="GLB44197.1"/>
    <property type="molecule type" value="Genomic_DNA"/>
</dbReference>
<dbReference type="AlphaFoldDB" id="A0A9P3PWD1"/>
<protein>
    <recommendedName>
        <fullName evidence="4">Pentatricopeptide repeat-containing protein</fullName>
    </recommendedName>
</protein>
<sequence>MQWRHVSTAKRAFSTSSRPVRATKFVDAFLRETKEPIWRVVTALNTPRSLDLPAALARHGVSVEQLRQWRPIAYESNISSAVDLMQRKGLAVARMPSWLVVYLVAFKVRTLENATPTALDLAYTHLPSAPSSVQGPLLILTLLSLARFNLLLPMRRVVDSFLTTNLHHPALCFNLLLQALACTPTRSVDTANAVVAVLKRMDARQLKLTHATYDALLNDRFVTLQLTKYLRERMTREGTVPTAEHLEAYLRVFAKHGLIHKAEDYHQAIHARHRTPVSSESQNAAQDPLHRANTLFLAAQDDRASAFNFLRALLEPSQSSVPAKVKSAKTTYTPAPHNVDAYTYTAALSLAARDHTLPSPALLALFNRLSPSPSTSLTSPIAPTTATHTVLIRGLLARKDFALALGAWERFRKSGLRIDREALSAGVQVLTRAGLPHRAWALLEEVAGPASPPASPSPSPSLSPSPSRSSSKKETQTVPALRRPLEITTVTINDFLVALNRIGRPDVVFAVWDGMRAMYGVQPDARTLSLVLQAARVGWRMDGESWRGAVVRLGFEFRAGRTRGVDAGADVGEGPDPEGTRRGDLALDTRAAHVHRLTALLGAPHLPAPHAYRPGLWHGTLPPTHALRLFQQALFGSARDPRRLVSVQEPARALERSVWGAPEGEGGGAGGGVAQLAREAQEDEEGGSREWEWVEESWVGGLVAPASRCRCHEEGRTRGYRYLDRGGVLEVVRPAPPGYRADERELLPLYPAFVSYGADEGGGAGTGVDA</sequence>
<dbReference type="GO" id="GO:0140053">
    <property type="term" value="P:mitochondrial gene expression"/>
    <property type="evidence" value="ECO:0007669"/>
    <property type="project" value="TreeGrafter"/>
</dbReference>
<organism evidence="2 3">
    <name type="scientific">Lyophyllum shimeji</name>
    <name type="common">Hon-shimeji</name>
    <name type="synonym">Tricholoma shimeji</name>
    <dbReference type="NCBI Taxonomy" id="47721"/>
    <lineage>
        <taxon>Eukaryota</taxon>
        <taxon>Fungi</taxon>
        <taxon>Dikarya</taxon>
        <taxon>Basidiomycota</taxon>
        <taxon>Agaricomycotina</taxon>
        <taxon>Agaricomycetes</taxon>
        <taxon>Agaricomycetidae</taxon>
        <taxon>Agaricales</taxon>
        <taxon>Tricholomatineae</taxon>
        <taxon>Lyophyllaceae</taxon>
        <taxon>Lyophyllum</taxon>
    </lineage>
</organism>
<dbReference type="PANTHER" id="PTHR47938">
    <property type="entry name" value="RESPIRATORY COMPLEX I CHAPERONE (CIA84), PUTATIVE (AFU_ORTHOLOGUE AFUA_2G06020)-RELATED"/>
    <property type="match status" value="1"/>
</dbReference>
<dbReference type="InterPro" id="IPR011990">
    <property type="entry name" value="TPR-like_helical_dom_sf"/>
</dbReference>
<keyword evidence="3" id="KW-1185">Reference proteome</keyword>
<evidence type="ECO:0008006" key="4">
    <source>
        <dbReference type="Google" id="ProtNLM"/>
    </source>
</evidence>
<dbReference type="PANTHER" id="PTHR47938:SF35">
    <property type="entry name" value="PENTATRICOPEPTIDE REPEAT-CONTAINING PROTEIN 4, MITOCHONDRIAL-RELATED"/>
    <property type="match status" value="1"/>
</dbReference>